<dbReference type="KEGG" id="otr:OTERR_26720"/>
<dbReference type="InterPro" id="IPR016088">
    <property type="entry name" value="Chalcone_isomerase_3-sand"/>
</dbReference>
<keyword evidence="3" id="KW-0812">Transmembrane</keyword>
<gene>
    <name evidence="3" type="ORF">OTERR_26720</name>
</gene>
<dbReference type="PANTHER" id="PTHR47698">
    <property type="entry name" value="FATTY-ACID-BINDING PROTEIN 3, CHLOROPLASTIC"/>
    <property type="match status" value="1"/>
</dbReference>
<evidence type="ECO:0000256" key="1">
    <source>
        <dbReference type="SAM" id="SignalP"/>
    </source>
</evidence>
<dbReference type="SUPFAM" id="SSF54626">
    <property type="entry name" value="Chalcone isomerase"/>
    <property type="match status" value="1"/>
</dbReference>
<dbReference type="InterPro" id="IPR016087">
    <property type="entry name" value="Chalcone_isomerase"/>
</dbReference>
<dbReference type="PANTHER" id="PTHR47698:SF2">
    <property type="entry name" value="FATTY-ACID-BINDING PROTEIN 3, CHLOROPLASTIC"/>
    <property type="match status" value="1"/>
</dbReference>
<feature type="chain" id="PRO_5022785241" evidence="1">
    <location>
        <begin position="43"/>
        <end position="212"/>
    </location>
</feature>
<keyword evidence="4" id="KW-1185">Reference proteome</keyword>
<evidence type="ECO:0000313" key="4">
    <source>
        <dbReference type="Proteomes" id="UP000323671"/>
    </source>
</evidence>
<feature type="signal peptide" evidence="1">
    <location>
        <begin position="1"/>
        <end position="42"/>
    </location>
</feature>
<dbReference type="AlphaFoldDB" id="A0A5C1ECY1"/>
<dbReference type="GO" id="GO:0016872">
    <property type="term" value="F:intramolecular lyase activity"/>
    <property type="evidence" value="ECO:0007669"/>
    <property type="project" value="InterPro"/>
</dbReference>
<keyword evidence="1" id="KW-0732">Signal</keyword>
<dbReference type="Proteomes" id="UP000323671">
    <property type="component" value="Chromosome"/>
</dbReference>
<reference evidence="3 4" key="1">
    <citation type="submission" date="2017-07" db="EMBL/GenBank/DDBJ databases">
        <title>Complete genome sequence of Oryzomicrobium terrae TPP412.</title>
        <authorList>
            <person name="Chiu L.-W."/>
            <person name="Lo K.-J."/>
            <person name="Tsai Y.-M."/>
            <person name="Lin S.-S."/>
            <person name="Kuo C.-H."/>
            <person name="Liu C.-T."/>
        </authorList>
    </citation>
    <scope>NUCLEOTIDE SEQUENCE [LARGE SCALE GENOMIC DNA]</scope>
    <source>
        <strain evidence="3 4">TPP412</strain>
    </source>
</reference>
<organism evidence="3 4">
    <name type="scientific">Oryzomicrobium terrae</name>
    <dbReference type="NCBI Taxonomy" id="1735038"/>
    <lineage>
        <taxon>Bacteria</taxon>
        <taxon>Pseudomonadati</taxon>
        <taxon>Pseudomonadota</taxon>
        <taxon>Betaproteobacteria</taxon>
        <taxon>Rhodocyclales</taxon>
        <taxon>Rhodocyclaceae</taxon>
        <taxon>Oryzomicrobium</taxon>
    </lineage>
</organism>
<accession>A0A5C1ECY1</accession>
<sequence length="212" mass="22239">MNHPLPEASRRTLRSAGRRLAPAASTLALSLSLFLASGAVHAAEFGGVAFDDRAKVGASELQLNGGGLRTKVFFKVYAMALYLPEKAATAEAVLAGKGAKRIGITLLRDLSAQQFADALNEGIVKNSSEAELAALKPKVQAFTDTLLSLGEAKKGTAVTLDYTPEKGTQLLVNGSAKGAPIPGEDFNRALLRIWLGAKPAQDDLKEGLLGKK</sequence>
<proteinExistence type="predicted"/>
<dbReference type="EMBL" id="CP022579">
    <property type="protein sequence ID" value="QEL66148.1"/>
    <property type="molecule type" value="Genomic_DNA"/>
</dbReference>
<dbReference type="InterPro" id="IPR036298">
    <property type="entry name" value="Chalcone_isomerase_sf"/>
</dbReference>
<dbReference type="Gene3D" id="3.50.70.10">
    <property type="match status" value="1"/>
</dbReference>
<keyword evidence="3" id="KW-0449">Lipoprotein</keyword>
<protein>
    <submittedName>
        <fullName evidence="3">Putative lipoprotein transmembrane</fullName>
    </submittedName>
</protein>
<evidence type="ECO:0000259" key="2">
    <source>
        <dbReference type="Pfam" id="PF16036"/>
    </source>
</evidence>
<keyword evidence="3" id="KW-0472">Membrane</keyword>
<feature type="domain" description="Chalcone isomerase" evidence="2">
    <location>
        <begin position="42"/>
        <end position="210"/>
    </location>
</feature>
<evidence type="ECO:0000313" key="3">
    <source>
        <dbReference type="EMBL" id="QEL66148.1"/>
    </source>
</evidence>
<name>A0A5C1ECY1_9RHOO</name>
<dbReference type="Pfam" id="PF16036">
    <property type="entry name" value="Chalcone_3"/>
    <property type="match status" value="1"/>
</dbReference>